<comment type="similarity">
    <text evidence="6">Belongs to the vsr family.</text>
</comment>
<evidence type="ECO:0000313" key="8">
    <source>
        <dbReference type="Proteomes" id="UP000243416"/>
    </source>
</evidence>
<dbReference type="GO" id="GO:0006298">
    <property type="term" value="P:mismatch repair"/>
    <property type="evidence" value="ECO:0007669"/>
    <property type="project" value="UniProtKB-UniRule"/>
</dbReference>
<dbReference type="EC" id="3.1.-.-" evidence="6"/>
<dbReference type="Proteomes" id="UP000243416">
    <property type="component" value="Unassembled WGS sequence"/>
</dbReference>
<dbReference type="Pfam" id="PF03852">
    <property type="entry name" value="Vsr"/>
    <property type="match status" value="1"/>
</dbReference>
<evidence type="ECO:0000313" key="7">
    <source>
        <dbReference type="EMBL" id="KYC29615.1"/>
    </source>
</evidence>
<organism evidence="7 8">
    <name type="scientific">Sterolibacterium denitrificans</name>
    <dbReference type="NCBI Taxonomy" id="157592"/>
    <lineage>
        <taxon>Bacteria</taxon>
        <taxon>Pseudomonadati</taxon>
        <taxon>Pseudomonadota</taxon>
        <taxon>Betaproteobacteria</taxon>
        <taxon>Nitrosomonadales</taxon>
        <taxon>Sterolibacteriaceae</taxon>
        <taxon>Sterolibacterium</taxon>
    </lineage>
</organism>
<dbReference type="PIRSF" id="PIRSF018267">
    <property type="entry name" value="VSR_endonuc"/>
    <property type="match status" value="1"/>
</dbReference>
<dbReference type="RefSeq" id="WP_067170806.1">
    <property type="nucleotide sequence ID" value="NZ_LFZK01000001.1"/>
</dbReference>
<keyword evidence="3 6" id="KW-0227">DNA damage</keyword>
<dbReference type="CDD" id="cd00221">
    <property type="entry name" value="Vsr"/>
    <property type="match status" value="1"/>
</dbReference>
<sequence>MDIFSPDQRSRLMSRIRGKDTKPELLVRRAVHALGFRFRLHRRDLPGSPDLVFPSRHKVIFVHGCYWHRHPGCQYAYTPKSNMAFWQLKFDANVTRDRLALSTLESLGWGVLVIWECETHDAEALRARLIEFLRGDEASEEGSHGKQ</sequence>
<evidence type="ECO:0000256" key="2">
    <source>
        <dbReference type="ARBA" id="ARBA00022759"/>
    </source>
</evidence>
<accession>A0A656ZD19</accession>
<gene>
    <name evidence="7" type="ORF">ACY05_03190</name>
</gene>
<dbReference type="InterPro" id="IPR004603">
    <property type="entry name" value="DNA_mismatch_endonuc_vsr"/>
</dbReference>
<evidence type="ECO:0000256" key="3">
    <source>
        <dbReference type="ARBA" id="ARBA00022763"/>
    </source>
</evidence>
<proteinExistence type="inferred from homology"/>
<dbReference type="SUPFAM" id="SSF52980">
    <property type="entry name" value="Restriction endonuclease-like"/>
    <property type="match status" value="1"/>
</dbReference>
<keyword evidence="1 6" id="KW-0540">Nuclease</keyword>
<keyword evidence="4 6" id="KW-0378">Hydrolase</keyword>
<evidence type="ECO:0000256" key="5">
    <source>
        <dbReference type="ARBA" id="ARBA00023204"/>
    </source>
</evidence>
<keyword evidence="8" id="KW-1185">Reference proteome</keyword>
<evidence type="ECO:0000256" key="4">
    <source>
        <dbReference type="ARBA" id="ARBA00022801"/>
    </source>
</evidence>
<dbReference type="Gene3D" id="3.40.960.10">
    <property type="entry name" value="VSR Endonuclease"/>
    <property type="match status" value="1"/>
</dbReference>
<evidence type="ECO:0000256" key="6">
    <source>
        <dbReference type="PIRNR" id="PIRNR018267"/>
    </source>
</evidence>
<dbReference type="NCBIfam" id="TIGR00632">
    <property type="entry name" value="vsr"/>
    <property type="match status" value="1"/>
</dbReference>
<keyword evidence="5 6" id="KW-0234">DNA repair</keyword>
<comment type="function">
    <text evidence="6">May nick specific sequences that contain T:G mispairs resulting from m5C-deamination.</text>
</comment>
<dbReference type="EMBL" id="LFZK01000001">
    <property type="protein sequence ID" value="KYC29615.1"/>
    <property type="molecule type" value="Genomic_DNA"/>
</dbReference>
<name>A0A656ZD19_9PROT</name>
<dbReference type="GO" id="GO:0004519">
    <property type="term" value="F:endonuclease activity"/>
    <property type="evidence" value="ECO:0007669"/>
    <property type="project" value="UniProtKB-KW"/>
</dbReference>
<evidence type="ECO:0000256" key="1">
    <source>
        <dbReference type="ARBA" id="ARBA00022722"/>
    </source>
</evidence>
<comment type="caution">
    <text evidence="7">The sequence shown here is derived from an EMBL/GenBank/DDBJ whole genome shotgun (WGS) entry which is preliminary data.</text>
</comment>
<keyword evidence="2 6" id="KW-0255">Endonuclease</keyword>
<dbReference type="AlphaFoldDB" id="A0A656ZD19"/>
<dbReference type="GO" id="GO:0016787">
    <property type="term" value="F:hydrolase activity"/>
    <property type="evidence" value="ECO:0007669"/>
    <property type="project" value="UniProtKB-KW"/>
</dbReference>
<dbReference type="InterPro" id="IPR011335">
    <property type="entry name" value="Restrct_endonuc-II-like"/>
</dbReference>
<reference evidence="7 8" key="1">
    <citation type="journal article" date="2016" name="ISME J.">
        <title>Integrated multi-omics analyses reveal the biochemical mechanisms and phylogenetic relevance of anaerobic androgen biodegradation in the environment.</title>
        <authorList>
            <person name="Yang F.C."/>
            <person name="Chen Y.L."/>
            <person name="Tang S.L."/>
            <person name="Yu C.P."/>
            <person name="Wang P.H."/>
            <person name="Ismail W."/>
            <person name="Wang C.H."/>
            <person name="Ding J.Y."/>
            <person name="Yang C.Y."/>
            <person name="Yang C.Y."/>
            <person name="Chiang Y.R."/>
        </authorList>
    </citation>
    <scope>NUCLEOTIDE SEQUENCE [LARGE SCALE GENOMIC DNA]</scope>
    <source>
        <strain evidence="7 8">DSM 13999</strain>
    </source>
</reference>
<protein>
    <recommendedName>
        <fullName evidence="6">Very short patch repair endonuclease</fullName>
        <ecNumber evidence="6">3.1.-.-</ecNumber>
    </recommendedName>
</protein>